<dbReference type="HOGENOM" id="CLU_187620_0_0_3"/>
<organism evidence="1 2">
    <name type="scientific">Phormidium nigroviride PCC 7112</name>
    <dbReference type="NCBI Taxonomy" id="179408"/>
    <lineage>
        <taxon>Bacteria</taxon>
        <taxon>Bacillati</taxon>
        <taxon>Cyanobacteriota</taxon>
        <taxon>Cyanophyceae</taxon>
        <taxon>Oscillatoriophycideae</taxon>
        <taxon>Oscillatoriales</taxon>
        <taxon>Oscillatoriaceae</taxon>
        <taxon>Phormidium</taxon>
    </lineage>
</organism>
<dbReference type="KEGG" id="oni:Osc7112_4427"/>
<sequence length="73" mass="8346">MPTTAQEIYIQVVHILSPTERLRLATLILNELSQHNVAVVEQSDTWSEEDCFDVTTFSLQYAATLFPESEEMD</sequence>
<accession>K9VKV5</accession>
<protein>
    <submittedName>
        <fullName evidence="1">Uncharacterized protein</fullName>
    </submittedName>
</protein>
<dbReference type="EMBL" id="CP003614">
    <property type="protein sequence ID" value="AFZ08733.1"/>
    <property type="molecule type" value="Genomic_DNA"/>
</dbReference>
<reference evidence="1 2" key="1">
    <citation type="submission" date="2012-05" db="EMBL/GenBank/DDBJ databases">
        <title>Finished chromosome of genome of Oscillatoria sp. PCC 7112.</title>
        <authorList>
            <consortium name="US DOE Joint Genome Institute"/>
            <person name="Gugger M."/>
            <person name="Coursin T."/>
            <person name="Rippka R."/>
            <person name="Tandeau De Marsac N."/>
            <person name="Huntemann M."/>
            <person name="Wei C.-L."/>
            <person name="Han J."/>
            <person name="Detter J.C."/>
            <person name="Han C."/>
            <person name="Tapia R."/>
            <person name="Davenport K."/>
            <person name="Daligault H."/>
            <person name="Erkkila T."/>
            <person name="Gu W."/>
            <person name="Munk A.C.C."/>
            <person name="Teshima H."/>
            <person name="Xu Y."/>
            <person name="Chain P."/>
            <person name="Chen A."/>
            <person name="Krypides N."/>
            <person name="Mavromatis K."/>
            <person name="Markowitz V."/>
            <person name="Szeto E."/>
            <person name="Ivanova N."/>
            <person name="Mikhailova N."/>
            <person name="Ovchinnikova G."/>
            <person name="Pagani I."/>
            <person name="Pati A."/>
            <person name="Goodwin L."/>
            <person name="Peters L."/>
            <person name="Pitluck S."/>
            <person name="Woyke T."/>
            <person name="Kerfeld C."/>
        </authorList>
    </citation>
    <scope>NUCLEOTIDE SEQUENCE [LARGE SCALE GENOMIC DNA]</scope>
    <source>
        <strain evidence="1 2">PCC 7112</strain>
    </source>
</reference>
<dbReference type="Proteomes" id="UP000010478">
    <property type="component" value="Chromosome"/>
</dbReference>
<dbReference type="AlphaFoldDB" id="K9VKV5"/>
<proteinExistence type="predicted"/>
<name>K9VKV5_9CYAN</name>
<evidence type="ECO:0000313" key="1">
    <source>
        <dbReference type="EMBL" id="AFZ08733.1"/>
    </source>
</evidence>
<dbReference type="eggNOG" id="ENOG50335ZC">
    <property type="taxonomic scope" value="Bacteria"/>
</dbReference>
<dbReference type="OrthoDB" id="488492at2"/>
<gene>
    <name evidence="1" type="ORF">Osc7112_4427</name>
</gene>
<keyword evidence="2" id="KW-1185">Reference proteome</keyword>
<evidence type="ECO:0000313" key="2">
    <source>
        <dbReference type="Proteomes" id="UP000010478"/>
    </source>
</evidence>
<dbReference type="RefSeq" id="WP_015177975.1">
    <property type="nucleotide sequence ID" value="NC_019729.1"/>
</dbReference>